<accession>A0A8S9Y4E5</accession>
<keyword evidence="3" id="KW-1133">Transmembrane helix</keyword>
<feature type="coiled-coil region" evidence="1">
    <location>
        <begin position="53"/>
        <end position="80"/>
    </location>
</feature>
<proteinExistence type="predicted"/>
<evidence type="ECO:0000313" key="5">
    <source>
        <dbReference type="EMBL" id="KAF6216130.1"/>
    </source>
</evidence>
<feature type="compositionally biased region" description="Polar residues" evidence="2">
    <location>
        <begin position="247"/>
        <end position="257"/>
    </location>
</feature>
<feature type="signal peptide" evidence="4">
    <location>
        <begin position="1"/>
        <end position="25"/>
    </location>
</feature>
<keyword evidence="4" id="KW-0732">Signal</keyword>
<feature type="transmembrane region" description="Helical" evidence="3">
    <location>
        <begin position="211"/>
        <end position="236"/>
    </location>
</feature>
<feature type="compositionally biased region" description="Polar residues" evidence="2">
    <location>
        <begin position="146"/>
        <end position="160"/>
    </location>
</feature>
<protein>
    <submittedName>
        <fullName evidence="5">Uncharacterized protein</fullName>
    </submittedName>
</protein>
<evidence type="ECO:0000256" key="1">
    <source>
        <dbReference type="SAM" id="Coils"/>
    </source>
</evidence>
<keyword evidence="1" id="KW-0175">Coiled coil</keyword>
<keyword evidence="3" id="KW-0472">Membrane</keyword>
<dbReference type="Proteomes" id="UP000466442">
    <property type="component" value="Linkage Group LG1"/>
</dbReference>
<evidence type="ECO:0000256" key="2">
    <source>
        <dbReference type="SAM" id="MobiDB-lite"/>
    </source>
</evidence>
<evidence type="ECO:0000313" key="6">
    <source>
        <dbReference type="Proteomes" id="UP000466442"/>
    </source>
</evidence>
<feature type="coiled-coil region" evidence="1">
    <location>
        <begin position="168"/>
        <end position="195"/>
    </location>
</feature>
<reference evidence="5" key="1">
    <citation type="journal article" date="2021" name="Mol. Ecol. Resour.">
        <title>Apolygus lucorum genome provides insights into omnivorousness and mesophyll feeding.</title>
        <authorList>
            <person name="Liu Y."/>
            <person name="Liu H."/>
            <person name="Wang H."/>
            <person name="Huang T."/>
            <person name="Liu B."/>
            <person name="Yang B."/>
            <person name="Yin L."/>
            <person name="Li B."/>
            <person name="Zhang Y."/>
            <person name="Zhang S."/>
            <person name="Jiang F."/>
            <person name="Zhang X."/>
            <person name="Ren Y."/>
            <person name="Wang B."/>
            <person name="Wang S."/>
            <person name="Lu Y."/>
            <person name="Wu K."/>
            <person name="Fan W."/>
            <person name="Wang G."/>
        </authorList>
    </citation>
    <scope>NUCLEOTIDE SEQUENCE</scope>
    <source>
        <strain evidence="5">12Hb</strain>
    </source>
</reference>
<comment type="caution">
    <text evidence="5">The sequence shown here is derived from an EMBL/GenBank/DDBJ whole genome shotgun (WGS) entry which is preliminary data.</text>
</comment>
<feature type="compositionally biased region" description="Low complexity" evidence="2">
    <location>
        <begin position="128"/>
        <end position="142"/>
    </location>
</feature>
<feature type="chain" id="PRO_5035855690" evidence="4">
    <location>
        <begin position="26"/>
        <end position="284"/>
    </location>
</feature>
<organism evidence="5 6">
    <name type="scientific">Apolygus lucorum</name>
    <name type="common">Small green plant bug</name>
    <name type="synonym">Lygocoris lucorum</name>
    <dbReference type="NCBI Taxonomy" id="248454"/>
    <lineage>
        <taxon>Eukaryota</taxon>
        <taxon>Metazoa</taxon>
        <taxon>Ecdysozoa</taxon>
        <taxon>Arthropoda</taxon>
        <taxon>Hexapoda</taxon>
        <taxon>Insecta</taxon>
        <taxon>Pterygota</taxon>
        <taxon>Neoptera</taxon>
        <taxon>Paraneoptera</taxon>
        <taxon>Hemiptera</taxon>
        <taxon>Heteroptera</taxon>
        <taxon>Panheteroptera</taxon>
        <taxon>Cimicomorpha</taxon>
        <taxon>Miridae</taxon>
        <taxon>Mirini</taxon>
        <taxon>Apolygus</taxon>
    </lineage>
</organism>
<feature type="region of interest" description="Disordered" evidence="2">
    <location>
        <begin position="119"/>
        <end position="168"/>
    </location>
</feature>
<evidence type="ECO:0000256" key="3">
    <source>
        <dbReference type="SAM" id="Phobius"/>
    </source>
</evidence>
<dbReference type="EMBL" id="WIXP02000001">
    <property type="protein sequence ID" value="KAF6216130.1"/>
    <property type="molecule type" value="Genomic_DNA"/>
</dbReference>
<sequence>MTSWMWAWLLVGASAGAGLRAGTEASPPGVLFLNPKDLIISGQEWRVIVEVNATDLVGEVERLEEASVRLEEDLRMLQEVDPRFHQPHQEVLRILEIVRQALTVAEEIEAYLPPPAPRRRRGLVNVGGTPPAATPRRYPTGRSAPASPTSGRPLTTWNWTRTEDPEEGRQLEQLVDRLKEERASASNTQADTEIRIDEALETLRAQDTPSWGLPVGVAAGSVALLLVSASVVLWTFRRTRQLRNPGEATTTPQTQISLDLRQGDAPAPPPQASKETGSGAIPRA</sequence>
<evidence type="ECO:0000256" key="4">
    <source>
        <dbReference type="SAM" id="SignalP"/>
    </source>
</evidence>
<gene>
    <name evidence="5" type="ORF">GE061_000468</name>
</gene>
<feature type="region of interest" description="Disordered" evidence="2">
    <location>
        <begin position="244"/>
        <end position="284"/>
    </location>
</feature>
<dbReference type="AlphaFoldDB" id="A0A8S9Y4E5"/>
<keyword evidence="6" id="KW-1185">Reference proteome</keyword>
<keyword evidence="3" id="KW-0812">Transmembrane</keyword>
<name>A0A8S9Y4E5_APOLU</name>